<protein>
    <submittedName>
        <fullName evidence="2">Uncharacterized protein</fullName>
    </submittedName>
</protein>
<reference evidence="2 3" key="1">
    <citation type="journal article" date="2019" name="Commun. Biol.">
        <title>The bagworm genome reveals a unique fibroin gene that provides high tensile strength.</title>
        <authorList>
            <person name="Kono N."/>
            <person name="Nakamura H."/>
            <person name="Ohtoshi R."/>
            <person name="Tomita M."/>
            <person name="Numata K."/>
            <person name="Arakawa K."/>
        </authorList>
    </citation>
    <scope>NUCLEOTIDE SEQUENCE [LARGE SCALE GENOMIC DNA]</scope>
</reference>
<feature type="region of interest" description="Disordered" evidence="1">
    <location>
        <begin position="18"/>
        <end position="79"/>
    </location>
</feature>
<comment type="caution">
    <text evidence="2">The sequence shown here is derived from an EMBL/GenBank/DDBJ whole genome shotgun (WGS) entry which is preliminary data.</text>
</comment>
<evidence type="ECO:0000313" key="3">
    <source>
        <dbReference type="Proteomes" id="UP000299102"/>
    </source>
</evidence>
<feature type="compositionally biased region" description="Basic and acidic residues" evidence="1">
    <location>
        <begin position="52"/>
        <end position="79"/>
    </location>
</feature>
<proteinExistence type="predicted"/>
<name>A0A4C1Z323_EUMVA</name>
<organism evidence="2 3">
    <name type="scientific">Eumeta variegata</name>
    <name type="common">Bagworm moth</name>
    <name type="synonym">Eumeta japonica</name>
    <dbReference type="NCBI Taxonomy" id="151549"/>
    <lineage>
        <taxon>Eukaryota</taxon>
        <taxon>Metazoa</taxon>
        <taxon>Ecdysozoa</taxon>
        <taxon>Arthropoda</taxon>
        <taxon>Hexapoda</taxon>
        <taxon>Insecta</taxon>
        <taxon>Pterygota</taxon>
        <taxon>Neoptera</taxon>
        <taxon>Endopterygota</taxon>
        <taxon>Lepidoptera</taxon>
        <taxon>Glossata</taxon>
        <taxon>Ditrysia</taxon>
        <taxon>Tineoidea</taxon>
        <taxon>Psychidae</taxon>
        <taxon>Oiketicinae</taxon>
        <taxon>Eumeta</taxon>
    </lineage>
</organism>
<sequence length="79" mass="8693">MEVRVESHRSSFEIASSRKGGFEARGKERHGSMVFEPYPPSALAQRSPAAADDTRHDATATSRADDLSCSRRHGAIDYD</sequence>
<accession>A0A4C1Z323</accession>
<feature type="compositionally biased region" description="Basic and acidic residues" evidence="1">
    <location>
        <begin position="20"/>
        <end position="31"/>
    </location>
</feature>
<dbReference type="EMBL" id="BGZK01001538">
    <property type="protein sequence ID" value="GBP81940.1"/>
    <property type="molecule type" value="Genomic_DNA"/>
</dbReference>
<dbReference type="Proteomes" id="UP000299102">
    <property type="component" value="Unassembled WGS sequence"/>
</dbReference>
<keyword evidence="3" id="KW-1185">Reference proteome</keyword>
<dbReference type="AlphaFoldDB" id="A0A4C1Z323"/>
<gene>
    <name evidence="2" type="ORF">EVAR_89048_1</name>
</gene>
<evidence type="ECO:0000313" key="2">
    <source>
        <dbReference type="EMBL" id="GBP81940.1"/>
    </source>
</evidence>
<evidence type="ECO:0000256" key="1">
    <source>
        <dbReference type="SAM" id="MobiDB-lite"/>
    </source>
</evidence>